<comment type="similarity">
    <text evidence="3 13">Belongs to the glycosyltransferase 31 family.</text>
</comment>
<evidence type="ECO:0000256" key="4">
    <source>
        <dbReference type="ARBA" id="ARBA00022676"/>
    </source>
</evidence>
<evidence type="ECO:0000256" key="6">
    <source>
        <dbReference type="ARBA" id="ARBA00022692"/>
    </source>
</evidence>
<evidence type="ECO:0000256" key="10">
    <source>
        <dbReference type="ARBA" id="ARBA00023098"/>
    </source>
</evidence>
<evidence type="ECO:0000256" key="13">
    <source>
        <dbReference type="RuleBase" id="RU363063"/>
    </source>
</evidence>
<comment type="subcellular location">
    <subcellularLocation>
        <location evidence="1 13">Golgi apparatus membrane</location>
        <topology evidence="1 13">Single-pass type II membrane protein</topology>
    </subcellularLocation>
</comment>
<evidence type="ECO:0000256" key="5">
    <source>
        <dbReference type="ARBA" id="ARBA00022679"/>
    </source>
</evidence>
<keyword evidence="10" id="KW-0443">Lipid metabolism</keyword>
<dbReference type="Pfam" id="PF01762">
    <property type="entry name" value="Galactosyl_T"/>
    <property type="match status" value="1"/>
</dbReference>
<dbReference type="FunFam" id="3.90.550.50:FF:000001">
    <property type="entry name" value="Hexosyltransferase"/>
    <property type="match status" value="1"/>
</dbReference>
<evidence type="ECO:0000313" key="15">
    <source>
        <dbReference type="Proteomes" id="UP000824219"/>
    </source>
</evidence>
<evidence type="ECO:0000256" key="11">
    <source>
        <dbReference type="ARBA" id="ARBA00023136"/>
    </source>
</evidence>
<keyword evidence="7 13" id="KW-0735">Signal-anchor</keyword>
<keyword evidence="5" id="KW-0808">Transferase</keyword>
<evidence type="ECO:0000256" key="8">
    <source>
        <dbReference type="ARBA" id="ARBA00022989"/>
    </source>
</evidence>
<evidence type="ECO:0000313" key="14">
    <source>
        <dbReference type="EMBL" id="KAG7327242.1"/>
    </source>
</evidence>
<dbReference type="GO" id="GO:0006629">
    <property type="term" value="P:lipid metabolic process"/>
    <property type="evidence" value="ECO:0007669"/>
    <property type="project" value="UniProtKB-KW"/>
</dbReference>
<dbReference type="GO" id="GO:0000139">
    <property type="term" value="C:Golgi membrane"/>
    <property type="evidence" value="ECO:0007669"/>
    <property type="project" value="UniProtKB-SubCell"/>
</dbReference>
<reference evidence="14 15" key="1">
    <citation type="submission" date="2021-06" db="EMBL/GenBank/DDBJ databases">
        <title>Chromosome-level genome assembly of the red-tail catfish (Hemibagrus wyckioides).</title>
        <authorList>
            <person name="Shao F."/>
        </authorList>
    </citation>
    <scope>NUCLEOTIDE SEQUENCE [LARGE SCALE GENOMIC DNA]</scope>
    <source>
        <strain evidence="14">EC202008001</strain>
        <tissue evidence="14">Blood</tissue>
    </source>
</reference>
<evidence type="ECO:0000256" key="7">
    <source>
        <dbReference type="ARBA" id="ARBA00022968"/>
    </source>
</evidence>
<accession>A0A9D3NUP1</accession>
<protein>
    <recommendedName>
        <fullName evidence="13">Hexosyltransferase</fullName>
        <ecNumber evidence="13">2.4.1.-</ecNumber>
    </recommendedName>
</protein>
<keyword evidence="12" id="KW-0325">Glycoprotein</keyword>
<gene>
    <name evidence="14" type="ORF">KOW79_008848</name>
</gene>
<dbReference type="EC" id="2.4.1.-" evidence="13"/>
<keyword evidence="11 13" id="KW-0472">Membrane</keyword>
<dbReference type="GO" id="GO:0008499">
    <property type="term" value="F:N-acetyl-beta-D-glucosaminide beta-(1,3)-galactosyltransferase activity"/>
    <property type="evidence" value="ECO:0007669"/>
    <property type="project" value="TreeGrafter"/>
</dbReference>
<keyword evidence="9 13" id="KW-0333">Golgi apparatus</keyword>
<sequence>MVEGTSKSGERRLDNPEVPSDCRCSRLRIGFFILVVSVMLVICYMNLTEMADIWSETIQRIYNTTYNSPRVAAKFTKGASPLEWTSAFISESKATVSSSALPGEQCTPETTYLVAYPCKYHFTLNESERCQNEKPFLVLMVPVAPNNREARNAVRTTWGSEKMVMNKVVSLFFILGQPGPEGREELQQKILHESEEHHDIIQSDFLDSYKNLTIKTMLIMDWLTTYCQNASYAMKIDSDMFLNVDVLMNTLIHAPRENYMTGLVAKGAIVLRNPNSKWYLPKDVFPEDFYPPYALGLGYVLSLDLPEKLLEGSMHVTPVYIEDVFLGLCMRYMGIQYTSQADQSLFNVFPVPYNRCRYSKLIATTTNSLQHQVNSWKDLKKPGPAC</sequence>
<keyword evidence="6 13" id="KW-0812">Transmembrane</keyword>
<dbReference type="PANTHER" id="PTHR11214:SF115">
    <property type="entry name" value="HEXOSYLTRANSFERASE"/>
    <property type="match status" value="1"/>
</dbReference>
<dbReference type="AlphaFoldDB" id="A0A9D3NUP1"/>
<evidence type="ECO:0000256" key="12">
    <source>
        <dbReference type="ARBA" id="ARBA00023180"/>
    </source>
</evidence>
<dbReference type="OrthoDB" id="5512589at2759"/>
<dbReference type="Gene3D" id="3.90.550.50">
    <property type="match status" value="1"/>
</dbReference>
<comment type="caution">
    <text evidence="14">The sequence shown here is derived from an EMBL/GenBank/DDBJ whole genome shotgun (WGS) entry which is preliminary data.</text>
</comment>
<dbReference type="GO" id="GO:0006493">
    <property type="term" value="P:protein O-linked glycosylation"/>
    <property type="evidence" value="ECO:0007669"/>
    <property type="project" value="TreeGrafter"/>
</dbReference>
<feature type="transmembrane region" description="Helical" evidence="13">
    <location>
        <begin position="29"/>
        <end position="47"/>
    </location>
</feature>
<dbReference type="Proteomes" id="UP000824219">
    <property type="component" value="Linkage Group LG10"/>
</dbReference>
<name>A0A9D3NUP1_9TELE</name>
<evidence type="ECO:0000256" key="3">
    <source>
        <dbReference type="ARBA" id="ARBA00008661"/>
    </source>
</evidence>
<dbReference type="EMBL" id="JAHKSW010000010">
    <property type="protein sequence ID" value="KAG7327242.1"/>
    <property type="molecule type" value="Genomic_DNA"/>
</dbReference>
<proteinExistence type="inferred from homology"/>
<comment type="pathway">
    <text evidence="2">Protein modification; protein glycosylation.</text>
</comment>
<evidence type="ECO:0000256" key="9">
    <source>
        <dbReference type="ARBA" id="ARBA00023034"/>
    </source>
</evidence>
<keyword evidence="8 13" id="KW-1133">Transmembrane helix</keyword>
<keyword evidence="4 13" id="KW-0328">Glycosyltransferase</keyword>
<organism evidence="14 15">
    <name type="scientific">Hemibagrus wyckioides</name>
    <dbReference type="NCBI Taxonomy" id="337641"/>
    <lineage>
        <taxon>Eukaryota</taxon>
        <taxon>Metazoa</taxon>
        <taxon>Chordata</taxon>
        <taxon>Craniata</taxon>
        <taxon>Vertebrata</taxon>
        <taxon>Euteleostomi</taxon>
        <taxon>Actinopterygii</taxon>
        <taxon>Neopterygii</taxon>
        <taxon>Teleostei</taxon>
        <taxon>Ostariophysi</taxon>
        <taxon>Siluriformes</taxon>
        <taxon>Bagridae</taxon>
        <taxon>Hemibagrus</taxon>
    </lineage>
</organism>
<keyword evidence="15" id="KW-1185">Reference proteome</keyword>
<evidence type="ECO:0000256" key="1">
    <source>
        <dbReference type="ARBA" id="ARBA00004323"/>
    </source>
</evidence>
<dbReference type="PANTHER" id="PTHR11214">
    <property type="entry name" value="BETA-1,3-N-ACETYLGLUCOSAMINYLTRANSFERASE"/>
    <property type="match status" value="1"/>
</dbReference>
<evidence type="ECO:0000256" key="2">
    <source>
        <dbReference type="ARBA" id="ARBA00004922"/>
    </source>
</evidence>
<dbReference type="InterPro" id="IPR002659">
    <property type="entry name" value="Glyco_trans_31"/>
</dbReference>